<dbReference type="STRING" id="362413.RC62_2806"/>
<sequence length="190" mass="22333">MNWNNGMGYIRYIILPNNGNWQQILAHSFSNEFVTIKIKQDKNFLDSFDACVYKLISARAHHIFYQSESFGTILMDSASFGLEKFCINYSKQYDSEIIVLKGHPECFDLYDIEIYKNGVLVRKSINVPKELYNMAPEILKPMYSFYANTEIGQPSIYEELPYLIPFLNHFGWTEEFMDQKKWQVVTTNLD</sequence>
<dbReference type="PATRIC" id="fig|362413.3.peg.2754"/>
<proteinExistence type="predicted"/>
<name>A0A0Q0XP73_9FLAO</name>
<dbReference type="OrthoDB" id="1339066at2"/>
<protein>
    <submittedName>
        <fullName evidence="1">Uncharacterized protein</fullName>
    </submittedName>
</protein>
<dbReference type="RefSeq" id="WP_055098373.1">
    <property type="nucleotide sequence ID" value="NZ_JRLF01000015.1"/>
</dbReference>
<evidence type="ECO:0000313" key="2">
    <source>
        <dbReference type="Proteomes" id="UP000050443"/>
    </source>
</evidence>
<evidence type="ECO:0000313" key="1">
    <source>
        <dbReference type="EMBL" id="KQB37640.1"/>
    </source>
</evidence>
<dbReference type="Proteomes" id="UP000050443">
    <property type="component" value="Unassembled WGS sequence"/>
</dbReference>
<dbReference type="EMBL" id="JRLF01000015">
    <property type="protein sequence ID" value="KQB37640.1"/>
    <property type="molecule type" value="Genomic_DNA"/>
</dbReference>
<reference evidence="1 2" key="1">
    <citation type="submission" date="2014-09" db="EMBL/GenBank/DDBJ databases">
        <title>Genome sequence of Flavobacterium aquidurense RC62.</title>
        <authorList>
            <person name="Kim J.F."/>
            <person name="Kwak M.-J."/>
        </authorList>
    </citation>
    <scope>NUCLEOTIDE SEQUENCE [LARGE SCALE GENOMIC DNA]</scope>
    <source>
        <strain evidence="1 2">RC62</strain>
    </source>
</reference>
<comment type="caution">
    <text evidence="1">The sequence shown here is derived from an EMBL/GenBank/DDBJ whole genome shotgun (WGS) entry which is preliminary data.</text>
</comment>
<organism evidence="1 2">
    <name type="scientific">Flavobacterium aquidurense</name>
    <dbReference type="NCBI Taxonomy" id="362413"/>
    <lineage>
        <taxon>Bacteria</taxon>
        <taxon>Pseudomonadati</taxon>
        <taxon>Bacteroidota</taxon>
        <taxon>Flavobacteriia</taxon>
        <taxon>Flavobacteriales</taxon>
        <taxon>Flavobacteriaceae</taxon>
        <taxon>Flavobacterium</taxon>
    </lineage>
</organism>
<dbReference type="AlphaFoldDB" id="A0A0Q0XP73"/>
<gene>
    <name evidence="1" type="ORF">RC62_2806</name>
</gene>
<accession>A0A0Q0XP73</accession>